<dbReference type="AlphaFoldDB" id="A0A8S1VHY5"/>
<proteinExistence type="predicted"/>
<keyword evidence="2" id="KW-1185">Reference proteome</keyword>
<dbReference type="OrthoDB" id="307031at2759"/>
<evidence type="ECO:0000313" key="2">
    <source>
        <dbReference type="Proteomes" id="UP000689195"/>
    </source>
</evidence>
<dbReference type="EMBL" id="CAJJDO010000061">
    <property type="protein sequence ID" value="CAD8174346.1"/>
    <property type="molecule type" value="Genomic_DNA"/>
</dbReference>
<dbReference type="Proteomes" id="UP000689195">
    <property type="component" value="Unassembled WGS sequence"/>
</dbReference>
<protein>
    <submittedName>
        <fullName evidence="1">Uncharacterized protein</fullName>
    </submittedName>
</protein>
<sequence length="127" mass="15371">MQNKRHSQIFKLHRNLLIFNKIQDASSIVVESSRNQQFRNRKNKQYPQLHLIPFGNQREIKTDLDSETDRYLQPQKTKMNRRCSHSIRRNQIEYNFNTSVINYSFQKSKKDQACQTYFLDEFVNVDI</sequence>
<accession>A0A8S1VHY5</accession>
<name>A0A8S1VHY5_9CILI</name>
<evidence type="ECO:0000313" key="1">
    <source>
        <dbReference type="EMBL" id="CAD8174346.1"/>
    </source>
</evidence>
<organism evidence="1 2">
    <name type="scientific">Paramecium pentaurelia</name>
    <dbReference type="NCBI Taxonomy" id="43138"/>
    <lineage>
        <taxon>Eukaryota</taxon>
        <taxon>Sar</taxon>
        <taxon>Alveolata</taxon>
        <taxon>Ciliophora</taxon>
        <taxon>Intramacronucleata</taxon>
        <taxon>Oligohymenophorea</taxon>
        <taxon>Peniculida</taxon>
        <taxon>Parameciidae</taxon>
        <taxon>Paramecium</taxon>
    </lineage>
</organism>
<gene>
    <name evidence="1" type="ORF">PPENT_87.1.T0610042</name>
</gene>
<reference evidence="1" key="1">
    <citation type="submission" date="2021-01" db="EMBL/GenBank/DDBJ databases">
        <authorList>
            <consortium name="Genoscope - CEA"/>
            <person name="William W."/>
        </authorList>
    </citation>
    <scope>NUCLEOTIDE SEQUENCE</scope>
</reference>
<comment type="caution">
    <text evidence="1">The sequence shown here is derived from an EMBL/GenBank/DDBJ whole genome shotgun (WGS) entry which is preliminary data.</text>
</comment>